<evidence type="ECO:0000256" key="4">
    <source>
        <dbReference type="ARBA" id="ARBA00022989"/>
    </source>
</evidence>
<keyword evidence="4 6" id="KW-1133">Transmembrane helix</keyword>
<accession>A0AAU9ST90</accession>
<feature type="transmembrane region" description="Helical" evidence="6">
    <location>
        <begin position="117"/>
        <end position="138"/>
    </location>
</feature>
<feature type="transmembrane region" description="Helical" evidence="6">
    <location>
        <begin position="47"/>
        <end position="69"/>
    </location>
</feature>
<feature type="transmembrane region" description="Helical" evidence="6">
    <location>
        <begin position="369"/>
        <end position="390"/>
    </location>
</feature>
<dbReference type="PANTHER" id="PTHR12385">
    <property type="entry name" value="CHOLINE TRANSPORTER-LIKE (SLC FAMILY 44)"/>
    <property type="match status" value="1"/>
</dbReference>
<evidence type="ECO:0000256" key="5">
    <source>
        <dbReference type="ARBA" id="ARBA00023136"/>
    </source>
</evidence>
<feature type="compositionally biased region" description="Basic and acidic residues" evidence="7">
    <location>
        <begin position="452"/>
        <end position="464"/>
    </location>
</feature>
<evidence type="ECO:0000256" key="7">
    <source>
        <dbReference type="SAM" id="MobiDB-lite"/>
    </source>
</evidence>
<evidence type="ECO:0000313" key="9">
    <source>
        <dbReference type="Proteomes" id="UP000836841"/>
    </source>
</evidence>
<comment type="function">
    <text evidence="6">Choline transporter.</text>
</comment>
<gene>
    <name evidence="8" type="ORF">TAV2_LOCUS21960</name>
</gene>
<evidence type="ECO:0000256" key="3">
    <source>
        <dbReference type="ARBA" id="ARBA00022692"/>
    </source>
</evidence>
<reference evidence="8 9" key="1">
    <citation type="submission" date="2022-03" db="EMBL/GenBank/DDBJ databases">
        <authorList>
            <person name="Nunn A."/>
            <person name="Chopra R."/>
            <person name="Nunn A."/>
            <person name="Contreras Garrido A."/>
        </authorList>
    </citation>
    <scope>NUCLEOTIDE SEQUENCE [LARGE SCALE GENOMIC DNA]</scope>
</reference>
<dbReference type="GO" id="GO:0022857">
    <property type="term" value="F:transmembrane transporter activity"/>
    <property type="evidence" value="ECO:0007669"/>
    <property type="project" value="UniProtKB-UniRule"/>
</dbReference>
<feature type="transmembrane region" description="Helical" evidence="6">
    <location>
        <begin position="220"/>
        <end position="237"/>
    </location>
</feature>
<protein>
    <recommendedName>
        <fullName evidence="6">Choline transporter-like protein</fullName>
    </recommendedName>
</protein>
<dbReference type="GO" id="GO:0005886">
    <property type="term" value="C:plasma membrane"/>
    <property type="evidence" value="ECO:0007669"/>
    <property type="project" value="UniProtKB-SubCell"/>
</dbReference>
<feature type="compositionally biased region" description="Acidic residues" evidence="7">
    <location>
        <begin position="465"/>
        <end position="475"/>
    </location>
</feature>
<comment type="similarity">
    <text evidence="2 6">Belongs to the CTL (choline transporter-like) family.</text>
</comment>
<dbReference type="Proteomes" id="UP000836841">
    <property type="component" value="Chromosome 6"/>
</dbReference>
<keyword evidence="9" id="KW-1185">Reference proteome</keyword>
<evidence type="ECO:0000256" key="6">
    <source>
        <dbReference type="RuleBase" id="RU368066"/>
    </source>
</evidence>
<feature type="transmembrane region" description="Helical" evidence="6">
    <location>
        <begin position="144"/>
        <end position="165"/>
    </location>
</feature>
<comment type="subcellular location">
    <subcellularLocation>
        <location evidence="6">Cell membrane</location>
        <topology evidence="6">Multi-pass membrane protein</topology>
    </subcellularLocation>
    <subcellularLocation>
        <location evidence="1">Membrane</location>
        <topology evidence="1">Multi-pass membrane protein</topology>
    </subcellularLocation>
</comment>
<feature type="transmembrane region" description="Helical" evidence="6">
    <location>
        <begin position="186"/>
        <end position="208"/>
    </location>
</feature>
<keyword evidence="3 6" id="KW-0812">Transmembrane</keyword>
<name>A0AAU9ST90_THLAR</name>
<dbReference type="InterPro" id="IPR007603">
    <property type="entry name" value="Choline_transptr-like"/>
</dbReference>
<dbReference type="Pfam" id="PF04515">
    <property type="entry name" value="Choline_transpo"/>
    <property type="match status" value="1"/>
</dbReference>
<sequence>MEIEQTVTPSATQPTAVQSSAVQSSVLQQQPPQQPQPQTLTGRFCRCLFTAIFYLQLILISLFVVFLTLRGLVFTESPNFHPKKWYTPLLSSVALSGVLSLAWQCFFVCNKVATVKATFFLTPLLTFSVGMFLIAYGAAVVPGIGLLILIFSFAQALYAWFHVLGSRSEFAFKIMAIATGIIPARTRAIAVVSAILSVFYSGFMVAGIGGATATRTGLDILFISIVVISLAWTMQVLKNVQVVAISKATYVYFKHVEFMNACDALRAAMRNKLGSVCIGSTLVPVFVFIRGTIRTINMADGGSDRTMYASNEDCSWIANHMILYGNRYGFVHVGVHNKSFVQASSDTWKAFRATVGLEELIDSDLTSSICYLSAIAIGAISALTAGIWAFLTHKDYFFQLTLYAFIIGYFVGRVASAWLQGCVLGYYVAYSEDPQSDNFDDTIRQRIQRQDIEEAQREDSYRVPEEEEEVANLNT</sequence>
<evidence type="ECO:0000256" key="2">
    <source>
        <dbReference type="ARBA" id="ARBA00007168"/>
    </source>
</evidence>
<dbReference type="AlphaFoldDB" id="A0AAU9ST90"/>
<evidence type="ECO:0000313" key="8">
    <source>
        <dbReference type="EMBL" id="CAH2072488.1"/>
    </source>
</evidence>
<dbReference type="PANTHER" id="PTHR12385:SF85">
    <property type="entry name" value="CHOLINE TRANSPORTER-LIKE PROTEIN"/>
    <property type="match status" value="1"/>
</dbReference>
<organism evidence="8 9">
    <name type="scientific">Thlaspi arvense</name>
    <name type="common">Field penny-cress</name>
    <dbReference type="NCBI Taxonomy" id="13288"/>
    <lineage>
        <taxon>Eukaryota</taxon>
        <taxon>Viridiplantae</taxon>
        <taxon>Streptophyta</taxon>
        <taxon>Embryophyta</taxon>
        <taxon>Tracheophyta</taxon>
        <taxon>Spermatophyta</taxon>
        <taxon>Magnoliopsida</taxon>
        <taxon>eudicotyledons</taxon>
        <taxon>Gunneridae</taxon>
        <taxon>Pentapetalae</taxon>
        <taxon>rosids</taxon>
        <taxon>malvids</taxon>
        <taxon>Brassicales</taxon>
        <taxon>Brassicaceae</taxon>
        <taxon>Thlaspideae</taxon>
        <taxon>Thlaspi</taxon>
    </lineage>
</organism>
<proteinExistence type="inferred from homology"/>
<feature type="transmembrane region" description="Helical" evidence="6">
    <location>
        <begin position="89"/>
        <end position="110"/>
    </location>
</feature>
<feature type="region of interest" description="Disordered" evidence="7">
    <location>
        <begin position="452"/>
        <end position="475"/>
    </location>
</feature>
<keyword evidence="5 6" id="KW-0472">Membrane</keyword>
<evidence type="ECO:0000256" key="1">
    <source>
        <dbReference type="ARBA" id="ARBA00004141"/>
    </source>
</evidence>
<dbReference type="EMBL" id="OU466862">
    <property type="protein sequence ID" value="CAH2072488.1"/>
    <property type="molecule type" value="Genomic_DNA"/>
</dbReference>